<dbReference type="GO" id="GO:0016747">
    <property type="term" value="F:acyltransferase activity, transferring groups other than amino-acyl groups"/>
    <property type="evidence" value="ECO:0007669"/>
    <property type="project" value="UniProtKB-ARBA"/>
</dbReference>
<keyword evidence="6" id="KW-1185">Reference proteome</keyword>
<dbReference type="InterPro" id="IPR013528">
    <property type="entry name" value="HMG_CoA_synth_N"/>
</dbReference>
<comment type="similarity">
    <text evidence="1">Belongs to the thiolase-like superfamily. HMG-CoA synthase family.</text>
</comment>
<evidence type="ECO:0000256" key="1">
    <source>
        <dbReference type="ARBA" id="ARBA00007061"/>
    </source>
</evidence>
<dbReference type="InterPro" id="IPR016039">
    <property type="entry name" value="Thiolase-like"/>
</dbReference>
<organism evidence="5 6">
    <name type="scientific">Streptomyces humidus</name>
    <dbReference type="NCBI Taxonomy" id="52259"/>
    <lineage>
        <taxon>Bacteria</taxon>
        <taxon>Bacillati</taxon>
        <taxon>Actinomycetota</taxon>
        <taxon>Actinomycetes</taxon>
        <taxon>Kitasatosporales</taxon>
        <taxon>Streptomycetaceae</taxon>
        <taxon>Streptomyces</taxon>
    </lineage>
</organism>
<dbReference type="CDD" id="cd00827">
    <property type="entry name" value="init_cond_enzymes"/>
    <property type="match status" value="1"/>
</dbReference>
<dbReference type="Proteomes" id="UP000606194">
    <property type="component" value="Unassembled WGS sequence"/>
</dbReference>
<dbReference type="SUPFAM" id="SSF53901">
    <property type="entry name" value="Thiolase-like"/>
    <property type="match status" value="2"/>
</dbReference>
<dbReference type="AlphaFoldDB" id="A0A918FWW4"/>
<dbReference type="RefSeq" id="WP_190150588.1">
    <property type="nucleotide sequence ID" value="NZ_BMTL01000015.1"/>
</dbReference>
<dbReference type="InterPro" id="IPR013746">
    <property type="entry name" value="HMG_CoA_synt_C_dom"/>
</dbReference>
<feature type="domain" description="Hydroxymethylglutaryl-coenzyme A synthase C-terminal" evidence="4">
    <location>
        <begin position="271"/>
        <end position="366"/>
    </location>
</feature>
<accession>A0A918FWW4</accession>
<evidence type="ECO:0000256" key="2">
    <source>
        <dbReference type="ARBA" id="ARBA00022679"/>
    </source>
</evidence>
<evidence type="ECO:0000313" key="6">
    <source>
        <dbReference type="Proteomes" id="UP000606194"/>
    </source>
</evidence>
<dbReference type="GO" id="GO:0006084">
    <property type="term" value="P:acetyl-CoA metabolic process"/>
    <property type="evidence" value="ECO:0007669"/>
    <property type="project" value="InterPro"/>
</dbReference>
<evidence type="ECO:0000259" key="3">
    <source>
        <dbReference type="Pfam" id="PF01154"/>
    </source>
</evidence>
<dbReference type="Gene3D" id="3.40.47.10">
    <property type="match status" value="2"/>
</dbReference>
<proteinExistence type="inferred from homology"/>
<evidence type="ECO:0000259" key="4">
    <source>
        <dbReference type="Pfam" id="PF08540"/>
    </source>
</evidence>
<dbReference type="EMBL" id="BMTL01000015">
    <property type="protein sequence ID" value="GGR96640.1"/>
    <property type="molecule type" value="Genomic_DNA"/>
</dbReference>
<comment type="caution">
    <text evidence="5">The sequence shown here is derived from an EMBL/GenBank/DDBJ whole genome shotgun (WGS) entry which is preliminary data.</text>
</comment>
<sequence length="415" mass="44252">MSGTPAGYGIEALDVYAGSAAVSARAVFDGRGLDPRRFDNVASDRRSVALPFEDPVTHAVNAARPLLDRLAPADRDRIELLVTSSESGIDYSKSIASYVHRHLGLPPTCRLLETKQACYAATAALQLAVGYLAGGLSPGAKVLIVSTDMSLADERARYAEPVTGTGAVALLVGDRPRVLTADPGAFGVHSFETLDSARPGPDLDIADADRSLMAYLECLSRSFADYRSRVEGADFATTFDLLALHTPFSGMVRAAHRRLMRELYRSPADAVAADFERRVAPSLVHPGQTGNLFSGSLYLALASALDHARLDGPARVGLFSYGSGCSSEFFSGVVGPEAAAAVAEARIGPRLRARADLDFAEYTALLAENTACLRPAAHRDVDPARYAALLGRAADRPELLALTGVRDHHRQYAWI</sequence>
<dbReference type="PANTHER" id="PTHR43323:SF2">
    <property type="entry name" value="HYDROXYMETHYLGLUTARYL-COA SYNTHASE"/>
    <property type="match status" value="1"/>
</dbReference>
<reference evidence="5" key="1">
    <citation type="journal article" date="2014" name="Int. J. Syst. Evol. Microbiol.">
        <title>Complete genome sequence of Corynebacterium casei LMG S-19264T (=DSM 44701T), isolated from a smear-ripened cheese.</title>
        <authorList>
            <consortium name="US DOE Joint Genome Institute (JGI-PGF)"/>
            <person name="Walter F."/>
            <person name="Albersmeier A."/>
            <person name="Kalinowski J."/>
            <person name="Ruckert C."/>
        </authorList>
    </citation>
    <scope>NUCLEOTIDE SEQUENCE</scope>
    <source>
        <strain evidence="5">JCM 4386</strain>
    </source>
</reference>
<dbReference type="Pfam" id="PF01154">
    <property type="entry name" value="HMG_CoA_synt_N"/>
    <property type="match status" value="1"/>
</dbReference>
<dbReference type="Pfam" id="PF08540">
    <property type="entry name" value="HMG_CoA_synt_C"/>
    <property type="match status" value="1"/>
</dbReference>
<keyword evidence="2" id="KW-0808">Transferase</keyword>
<dbReference type="GO" id="GO:0004421">
    <property type="term" value="F:hydroxymethylglutaryl-CoA synthase activity"/>
    <property type="evidence" value="ECO:0007669"/>
    <property type="project" value="InterPro"/>
</dbReference>
<feature type="domain" description="Hydroxymethylglutaryl-coenzyme A synthase N-terminal" evidence="3">
    <location>
        <begin position="8"/>
        <end position="174"/>
    </location>
</feature>
<reference evidence="5" key="2">
    <citation type="submission" date="2020-09" db="EMBL/GenBank/DDBJ databases">
        <authorList>
            <person name="Sun Q."/>
            <person name="Ohkuma M."/>
        </authorList>
    </citation>
    <scope>NUCLEOTIDE SEQUENCE</scope>
    <source>
        <strain evidence="5">JCM 4386</strain>
    </source>
</reference>
<protein>
    <submittedName>
        <fullName evidence="5">Hydroxymethylglutaryl-CoA synthase</fullName>
    </submittedName>
</protein>
<name>A0A918FWW4_9ACTN</name>
<evidence type="ECO:0000313" key="5">
    <source>
        <dbReference type="EMBL" id="GGR96640.1"/>
    </source>
</evidence>
<gene>
    <name evidence="5" type="ORF">GCM10010269_39360</name>
</gene>
<dbReference type="PANTHER" id="PTHR43323">
    <property type="entry name" value="3-HYDROXY-3-METHYLGLUTARYL COENZYME A SYNTHASE"/>
    <property type="match status" value="1"/>
</dbReference>